<dbReference type="EMBL" id="BRYB01003102">
    <property type="protein sequence ID" value="GMI30463.1"/>
    <property type="molecule type" value="Genomic_DNA"/>
</dbReference>
<name>A0ABQ6MPS9_9STRA</name>
<evidence type="ECO:0000313" key="7">
    <source>
        <dbReference type="EMBL" id="GMI30463.1"/>
    </source>
</evidence>
<keyword evidence="4" id="KW-0560">Oxidoreductase</keyword>
<feature type="region of interest" description="Disordered" evidence="5">
    <location>
        <begin position="1"/>
        <end position="37"/>
    </location>
</feature>
<keyword evidence="3" id="KW-0223">Dioxygenase</keyword>
<dbReference type="Proteomes" id="UP001165060">
    <property type="component" value="Unassembled WGS sequence"/>
</dbReference>
<dbReference type="InterPro" id="IPR006620">
    <property type="entry name" value="Pro_4_hyd_alph"/>
</dbReference>
<evidence type="ECO:0000256" key="1">
    <source>
        <dbReference type="ARBA" id="ARBA00001961"/>
    </source>
</evidence>
<dbReference type="Gene3D" id="2.60.120.620">
    <property type="entry name" value="q2cbj1_9rhob like domain"/>
    <property type="match status" value="1"/>
</dbReference>
<dbReference type="SMART" id="SM00702">
    <property type="entry name" value="P4Hc"/>
    <property type="match status" value="1"/>
</dbReference>
<dbReference type="InterPro" id="IPR044862">
    <property type="entry name" value="Pro_4_hyd_alph_FE2OG_OXY"/>
</dbReference>
<keyword evidence="2" id="KW-0847">Vitamin C</keyword>
<evidence type="ECO:0000256" key="4">
    <source>
        <dbReference type="ARBA" id="ARBA00023002"/>
    </source>
</evidence>
<reference evidence="7 8" key="1">
    <citation type="journal article" date="2023" name="Commun. Biol.">
        <title>Genome analysis of Parmales, the sister group of diatoms, reveals the evolutionary specialization of diatoms from phago-mixotrophs to photoautotrophs.</title>
        <authorList>
            <person name="Ban H."/>
            <person name="Sato S."/>
            <person name="Yoshikawa S."/>
            <person name="Yamada K."/>
            <person name="Nakamura Y."/>
            <person name="Ichinomiya M."/>
            <person name="Sato N."/>
            <person name="Blanc-Mathieu R."/>
            <person name="Endo H."/>
            <person name="Kuwata A."/>
            <person name="Ogata H."/>
        </authorList>
    </citation>
    <scope>NUCLEOTIDE SEQUENCE [LARGE SCALE GENOMIC DNA]</scope>
</reference>
<keyword evidence="8" id="KW-1185">Reference proteome</keyword>
<organism evidence="7 8">
    <name type="scientific">Tetraparma gracilis</name>
    <dbReference type="NCBI Taxonomy" id="2962635"/>
    <lineage>
        <taxon>Eukaryota</taxon>
        <taxon>Sar</taxon>
        <taxon>Stramenopiles</taxon>
        <taxon>Ochrophyta</taxon>
        <taxon>Bolidophyceae</taxon>
        <taxon>Parmales</taxon>
        <taxon>Triparmaceae</taxon>
        <taxon>Tetraparma</taxon>
    </lineage>
</organism>
<evidence type="ECO:0000259" key="6">
    <source>
        <dbReference type="SMART" id="SM00702"/>
    </source>
</evidence>
<dbReference type="PANTHER" id="PTHR12907">
    <property type="entry name" value="EGL NINE HOMOLOG-RELATED"/>
    <property type="match status" value="1"/>
</dbReference>
<feature type="domain" description="Prolyl 4-hydroxylase alpha subunit" evidence="6">
    <location>
        <begin position="127"/>
        <end position="363"/>
    </location>
</feature>
<evidence type="ECO:0000256" key="5">
    <source>
        <dbReference type="SAM" id="MobiDB-lite"/>
    </source>
</evidence>
<evidence type="ECO:0000256" key="3">
    <source>
        <dbReference type="ARBA" id="ARBA00022964"/>
    </source>
</evidence>
<comment type="caution">
    <text evidence="7">The sequence shown here is derived from an EMBL/GenBank/DDBJ whole genome shotgun (WGS) entry which is preliminary data.</text>
</comment>
<sequence>MGKKSKSAKSKQVPSISEDKSAPPPPPPAPGSSSVFPSLSKHLPHGIKSFDMSKIAATLASMGESGKPAVDDPYGLTCLRSKNILQGNPNFWWVYDECLSYIGDLLTTNGYAVIDGFFNGDNSEGSKTSKFRDEVKGAYEAGKLPEIGGLVDGRDGKNTSYATSEIRGDYIGWFDGKESEGWDPALFPDYVLKVSTLVNELKEHVRGKDGAGEANAKALDKVTSRSRCMVTCYPKGGKYTKHVDNGGSVGNGRRLTCLFYLNEEWAPGDGGELKVYERGGKVVKDGGGKAAAAAKQPALQFVPSSNDAAREPDGSSVSPMVCTNEPFLPAGREPALFVPARAAMSHELAAGEGEFVIVVKLADVAPATLAATALDVAGSEVHVRNAACEPAEIRVDLGEEIDAGRVKAKFSKKKGTLKITVGRKL</sequence>
<evidence type="ECO:0000313" key="8">
    <source>
        <dbReference type="Proteomes" id="UP001165060"/>
    </source>
</evidence>
<comment type="cofactor">
    <cofactor evidence="1">
        <name>L-ascorbate</name>
        <dbReference type="ChEBI" id="CHEBI:38290"/>
    </cofactor>
</comment>
<evidence type="ECO:0000256" key="2">
    <source>
        <dbReference type="ARBA" id="ARBA00022896"/>
    </source>
</evidence>
<dbReference type="PANTHER" id="PTHR12907:SF26">
    <property type="entry name" value="HIF PROLYL HYDROXYLASE, ISOFORM C"/>
    <property type="match status" value="1"/>
</dbReference>
<protein>
    <recommendedName>
        <fullName evidence="6">Prolyl 4-hydroxylase alpha subunit domain-containing protein</fullName>
    </recommendedName>
</protein>
<gene>
    <name evidence="7" type="ORF">TeGR_g14306</name>
</gene>
<dbReference type="Pfam" id="PF13640">
    <property type="entry name" value="2OG-FeII_Oxy_3"/>
    <property type="match status" value="1"/>
</dbReference>
<accession>A0ABQ6MPS9</accession>
<proteinExistence type="predicted"/>
<dbReference type="InterPro" id="IPR051559">
    <property type="entry name" value="HIF_prolyl_hydroxylases"/>
</dbReference>